<keyword evidence="2" id="KW-1185">Reference proteome</keyword>
<dbReference type="HOGENOM" id="CLU_2634027_0_0_4"/>
<evidence type="ECO:0000313" key="1">
    <source>
        <dbReference type="EMBL" id="ACT50850.1"/>
    </source>
</evidence>
<dbReference type="RefSeq" id="WP_015830265.1">
    <property type="nucleotide sequence ID" value="NC_012969.1"/>
</dbReference>
<name>C6XE75_METGS</name>
<accession>C6XE75</accession>
<dbReference type="Proteomes" id="UP000002743">
    <property type="component" value="Chromosome"/>
</dbReference>
<dbReference type="STRING" id="582744.Msip34_1605"/>
<organism evidence="1 2">
    <name type="scientific">Methylovorus glucosotrophus (strain SIP3-4)</name>
    <dbReference type="NCBI Taxonomy" id="582744"/>
    <lineage>
        <taxon>Bacteria</taxon>
        <taxon>Pseudomonadati</taxon>
        <taxon>Pseudomonadota</taxon>
        <taxon>Betaproteobacteria</taxon>
        <taxon>Nitrosomonadales</taxon>
        <taxon>Methylophilaceae</taxon>
        <taxon>Methylovorus</taxon>
    </lineage>
</organism>
<reference evidence="1 2" key="2">
    <citation type="journal article" date="2011" name="J. Bacteriol.">
        <title>Genomes of three methylotrophs from a single niche uncover genetic and metabolic divergence of Methylophilaceae.</title>
        <authorList>
            <person name="Lapidus A."/>
            <person name="Clum A."/>
            <person name="Labutti K."/>
            <person name="Kaluzhnaya M.G."/>
            <person name="Lim S."/>
            <person name="Beck D.A."/>
            <person name="Glavina Del Rio T."/>
            <person name="Nolan M."/>
            <person name="Mavromatis K."/>
            <person name="Huntemann M."/>
            <person name="Lucas S."/>
            <person name="Lidstrom M.E."/>
            <person name="Ivanova N."/>
            <person name="Chistoserdova L."/>
        </authorList>
    </citation>
    <scope>NUCLEOTIDE SEQUENCE [LARGE SCALE GENOMIC DNA]</scope>
    <source>
        <strain evidence="1 2">SIP3-4</strain>
    </source>
</reference>
<sequence>MTDPEVLVELDLLTKRWQAAKVEMITAEDELDAEVRMALEKGGPAPGRDLREKMMDYRNKEWEARCALDKFIADQFG</sequence>
<proteinExistence type="predicted"/>
<dbReference type="KEGG" id="mei:Msip34_1605"/>
<evidence type="ECO:0000313" key="2">
    <source>
        <dbReference type="Proteomes" id="UP000002743"/>
    </source>
</evidence>
<dbReference type="AlphaFoldDB" id="C6XE75"/>
<dbReference type="EMBL" id="CP001674">
    <property type="protein sequence ID" value="ACT50850.1"/>
    <property type="molecule type" value="Genomic_DNA"/>
</dbReference>
<protein>
    <submittedName>
        <fullName evidence="1">Uncharacterized protein</fullName>
    </submittedName>
</protein>
<reference evidence="2" key="1">
    <citation type="submission" date="2009-07" db="EMBL/GenBank/DDBJ databases">
        <title>Complete sequence of chromosome of Methylovorus sp. SIP3-4.</title>
        <authorList>
            <person name="Lucas S."/>
            <person name="Copeland A."/>
            <person name="Lapidus A."/>
            <person name="Glavina del Rio T."/>
            <person name="Tice H."/>
            <person name="Bruce D."/>
            <person name="Goodwin L."/>
            <person name="Pitluck S."/>
            <person name="Clum A."/>
            <person name="Larimer F."/>
            <person name="Land M."/>
            <person name="Hauser L."/>
            <person name="Kyrpides N."/>
            <person name="Mikhailova N."/>
            <person name="Kayluzhnaya M."/>
            <person name="Chistoserdova L."/>
        </authorList>
    </citation>
    <scope>NUCLEOTIDE SEQUENCE [LARGE SCALE GENOMIC DNA]</scope>
    <source>
        <strain evidence="2">SIP3-4</strain>
    </source>
</reference>
<gene>
    <name evidence="1" type="ordered locus">Msip34_1605</name>
</gene>